<protein>
    <submittedName>
        <fullName evidence="1">Uncharacterized protein</fullName>
    </submittedName>
</protein>
<dbReference type="EMBL" id="GBRH01162003">
    <property type="protein sequence ID" value="JAE35893.1"/>
    <property type="molecule type" value="Transcribed_RNA"/>
</dbReference>
<reference evidence="1" key="1">
    <citation type="submission" date="2014-09" db="EMBL/GenBank/DDBJ databases">
        <authorList>
            <person name="Magalhaes I.L.F."/>
            <person name="Oliveira U."/>
            <person name="Santos F.R."/>
            <person name="Vidigal T.H.D.A."/>
            <person name="Brescovit A.D."/>
            <person name="Santos A.J."/>
        </authorList>
    </citation>
    <scope>NUCLEOTIDE SEQUENCE</scope>
    <source>
        <tissue evidence="1">Shoot tissue taken approximately 20 cm above the soil surface</tissue>
    </source>
</reference>
<accession>A0A0A9HSI9</accession>
<sequence>MTGMFMHSSAVAILASSWIPESVDTATSLRTRSKVYAHSRITSHAFIPSVTAATAT</sequence>
<reference evidence="1" key="2">
    <citation type="journal article" date="2015" name="Data Brief">
        <title>Shoot transcriptome of the giant reed, Arundo donax.</title>
        <authorList>
            <person name="Barrero R.A."/>
            <person name="Guerrero F.D."/>
            <person name="Moolhuijzen P."/>
            <person name="Goolsby J.A."/>
            <person name="Tidwell J."/>
            <person name="Bellgard S.E."/>
            <person name="Bellgard M.I."/>
        </authorList>
    </citation>
    <scope>NUCLEOTIDE SEQUENCE</scope>
    <source>
        <tissue evidence="1">Shoot tissue taken approximately 20 cm above the soil surface</tissue>
    </source>
</reference>
<proteinExistence type="predicted"/>
<dbReference type="AlphaFoldDB" id="A0A0A9HSI9"/>
<organism evidence="1">
    <name type="scientific">Arundo donax</name>
    <name type="common">Giant reed</name>
    <name type="synonym">Donax arundinaceus</name>
    <dbReference type="NCBI Taxonomy" id="35708"/>
    <lineage>
        <taxon>Eukaryota</taxon>
        <taxon>Viridiplantae</taxon>
        <taxon>Streptophyta</taxon>
        <taxon>Embryophyta</taxon>
        <taxon>Tracheophyta</taxon>
        <taxon>Spermatophyta</taxon>
        <taxon>Magnoliopsida</taxon>
        <taxon>Liliopsida</taxon>
        <taxon>Poales</taxon>
        <taxon>Poaceae</taxon>
        <taxon>PACMAD clade</taxon>
        <taxon>Arundinoideae</taxon>
        <taxon>Arundineae</taxon>
        <taxon>Arundo</taxon>
    </lineage>
</organism>
<name>A0A0A9HSI9_ARUDO</name>
<evidence type="ECO:0000313" key="1">
    <source>
        <dbReference type="EMBL" id="JAE35893.1"/>
    </source>
</evidence>